<evidence type="ECO:0000256" key="1">
    <source>
        <dbReference type="ARBA" id="ARBA00008467"/>
    </source>
</evidence>
<evidence type="ECO:0000256" key="3">
    <source>
        <dbReference type="RuleBase" id="RU003694"/>
    </source>
</evidence>
<dbReference type="InterPro" id="IPR014030">
    <property type="entry name" value="Ketoacyl_synth_N"/>
</dbReference>
<dbReference type="SMART" id="SM00825">
    <property type="entry name" value="PKS_KS"/>
    <property type="match status" value="1"/>
</dbReference>
<dbReference type="InterPro" id="IPR016039">
    <property type="entry name" value="Thiolase-like"/>
</dbReference>
<name>B6BHA6_SULGG</name>
<protein>
    <submittedName>
        <fullName evidence="5">3-oxoacyl-[acyl-carrier-protein] synthase</fullName>
        <ecNumber evidence="5">2.3.1.41</ecNumber>
    </submittedName>
</protein>
<comment type="caution">
    <text evidence="5">The sequence shown here is derived from an EMBL/GenBank/DDBJ whole genome shotgun (WGS) entry which is preliminary data.</text>
</comment>
<dbReference type="PROSITE" id="PS52004">
    <property type="entry name" value="KS3_2"/>
    <property type="match status" value="1"/>
</dbReference>
<dbReference type="PATRIC" id="fig|929558.5.peg.1365"/>
<keyword evidence="2 3" id="KW-0808">Transferase</keyword>
<dbReference type="CDD" id="cd00834">
    <property type="entry name" value="KAS_I_II"/>
    <property type="match status" value="1"/>
</dbReference>
<dbReference type="Gene3D" id="3.40.47.10">
    <property type="match status" value="1"/>
</dbReference>
<dbReference type="InterPro" id="IPR020841">
    <property type="entry name" value="PKS_Beta-ketoAc_synthase_dom"/>
</dbReference>
<keyword evidence="6" id="KW-1185">Reference proteome</keyword>
<dbReference type="GO" id="GO:0005829">
    <property type="term" value="C:cytosol"/>
    <property type="evidence" value="ECO:0007669"/>
    <property type="project" value="TreeGrafter"/>
</dbReference>
<dbReference type="NCBIfam" id="NF005589">
    <property type="entry name" value="PRK07314.1"/>
    <property type="match status" value="1"/>
</dbReference>
<organism evidence="5 6">
    <name type="scientific">Sulfurimonas gotlandica (strain DSM 19862 / JCM 16533 / GD1)</name>
    <dbReference type="NCBI Taxonomy" id="929558"/>
    <lineage>
        <taxon>Bacteria</taxon>
        <taxon>Pseudomonadati</taxon>
        <taxon>Campylobacterota</taxon>
        <taxon>Epsilonproteobacteria</taxon>
        <taxon>Campylobacterales</taxon>
        <taxon>Sulfurimonadaceae</taxon>
        <taxon>Sulfurimonas</taxon>
    </lineage>
</organism>
<sequence length="410" mass="43939">MRRVVITGVGLNSPLGNSYDELYESLKNEKCGIEYIPEWEEIDHLGTKVAGIVKDVDLKSIPRKYRRSMDRVAQLSAISTADAIADANLAQEIISSKRCGIAFGSTMGGNETLFEYVPEVKQSMSFRGQNSMAFLKIMSHTVAANLAQMFSIKGRNIPTCSACTSSAQAIGAGYESIKYGMSDIMICGGAEGLHYLAAGVFDVMGAASTKHNDEPELASRPFDESRNGLVLGEGSGAVVLEELDHALARGAKIYGEVIGYATSCDGEHITTPSKEGMMQVMETSLEDASINAQDIDYINAHATATQMGDIAESNATFSLFGSKTPVSSTKGHMGHLLGGCGVVESIICLIALNKSLLPKTMNFKNLDKECANINVLGENMQKDITIAMNNNFAFGGINSSLIFKKYKGNS</sequence>
<dbReference type="eggNOG" id="COG0304">
    <property type="taxonomic scope" value="Bacteria"/>
</dbReference>
<dbReference type="HOGENOM" id="CLU_000022_69_2_7"/>
<dbReference type="RefSeq" id="WP_008335056.1">
    <property type="nucleotide sequence ID" value="NZ_AFRZ01000001.1"/>
</dbReference>
<feature type="domain" description="Ketosynthase family 3 (KS3)" evidence="4">
    <location>
        <begin position="1"/>
        <end position="405"/>
    </location>
</feature>
<dbReference type="SUPFAM" id="SSF53901">
    <property type="entry name" value="Thiolase-like"/>
    <property type="match status" value="2"/>
</dbReference>
<gene>
    <name evidence="5" type="primary">fabB</name>
    <name evidence="5" type="ORF">SMGD1_1374</name>
</gene>
<evidence type="ECO:0000259" key="4">
    <source>
        <dbReference type="PROSITE" id="PS52004"/>
    </source>
</evidence>
<comment type="similarity">
    <text evidence="1 3">Belongs to the thiolase-like superfamily. Beta-ketoacyl-ACP synthases family.</text>
</comment>
<proteinExistence type="inferred from homology"/>
<accession>H1FSH0</accession>
<evidence type="ECO:0000256" key="2">
    <source>
        <dbReference type="ARBA" id="ARBA00022679"/>
    </source>
</evidence>
<dbReference type="InterPro" id="IPR018201">
    <property type="entry name" value="Ketoacyl_synth_AS"/>
</dbReference>
<dbReference type="PANTHER" id="PTHR11712:SF325">
    <property type="entry name" value="3-OXOACYL-(ACYL-CARRIER-PROTEIN) SYNTHASE II FABF"/>
    <property type="match status" value="1"/>
</dbReference>
<dbReference type="Pfam" id="PF02801">
    <property type="entry name" value="Ketoacyl-synt_C"/>
    <property type="match status" value="1"/>
</dbReference>
<keyword evidence="5" id="KW-0012">Acyltransferase</keyword>
<dbReference type="EC" id="2.3.1.41" evidence="5"/>
<dbReference type="GO" id="GO:0006633">
    <property type="term" value="P:fatty acid biosynthetic process"/>
    <property type="evidence" value="ECO:0007669"/>
    <property type="project" value="InterPro"/>
</dbReference>
<dbReference type="EMBL" id="AFRZ01000001">
    <property type="protein sequence ID" value="EHP29898.1"/>
    <property type="molecule type" value="Genomic_DNA"/>
</dbReference>
<dbReference type="OrthoDB" id="9816204at2"/>
<dbReference type="InterPro" id="IPR014031">
    <property type="entry name" value="Ketoacyl_synth_C"/>
</dbReference>
<dbReference type="PANTHER" id="PTHR11712">
    <property type="entry name" value="POLYKETIDE SYNTHASE-RELATED"/>
    <property type="match status" value="1"/>
</dbReference>
<dbReference type="STRING" id="929558.SMGD1_1374"/>
<dbReference type="AlphaFoldDB" id="B6BHA6"/>
<dbReference type="Proteomes" id="UP000006431">
    <property type="component" value="Unassembled WGS sequence"/>
</dbReference>
<accession>B6BHA6</accession>
<dbReference type="GO" id="GO:0004315">
    <property type="term" value="F:3-oxoacyl-[acyl-carrier-protein] synthase activity"/>
    <property type="evidence" value="ECO:0007669"/>
    <property type="project" value="UniProtKB-EC"/>
</dbReference>
<evidence type="ECO:0000313" key="5">
    <source>
        <dbReference type="EMBL" id="EHP29898.1"/>
    </source>
</evidence>
<dbReference type="InterPro" id="IPR000794">
    <property type="entry name" value="Beta-ketoacyl_synthase"/>
</dbReference>
<evidence type="ECO:0000313" key="6">
    <source>
        <dbReference type="Proteomes" id="UP000006431"/>
    </source>
</evidence>
<dbReference type="PROSITE" id="PS00606">
    <property type="entry name" value="KS3_1"/>
    <property type="match status" value="1"/>
</dbReference>
<dbReference type="Pfam" id="PF00109">
    <property type="entry name" value="ketoacyl-synt"/>
    <property type="match status" value="1"/>
</dbReference>
<reference evidence="5 6" key="1">
    <citation type="journal article" date="2012" name="Proc. Natl. Acad. Sci. U.S.A.">
        <title>Genome and physiology of a model Epsilonproteobacterium responsible for sulfide detoxification in marine oxygen depletion zones.</title>
        <authorList>
            <person name="Grote J."/>
            <person name="Schott T."/>
            <person name="Bruckner C.G."/>
            <person name="Glockner F.O."/>
            <person name="Jost G."/>
            <person name="Teeling H."/>
            <person name="Labrenz M."/>
            <person name="Jurgens K."/>
        </authorList>
    </citation>
    <scope>NUCLEOTIDE SEQUENCE [LARGE SCALE GENOMIC DNA]</scope>
    <source>
        <strain evidence="5 6">GD1</strain>
    </source>
</reference>